<evidence type="ECO:0000313" key="2">
    <source>
        <dbReference type="Proteomes" id="UP001199816"/>
    </source>
</evidence>
<accession>A0ABS8Q0J2</accession>
<reference evidence="1 2" key="1">
    <citation type="submission" date="2021-11" db="EMBL/GenBank/DDBJ databases">
        <title>Genomic of Niabella pedocola.</title>
        <authorList>
            <person name="Wu T."/>
        </authorList>
    </citation>
    <scope>NUCLEOTIDE SEQUENCE [LARGE SCALE GENOMIC DNA]</scope>
    <source>
        <strain evidence="1 2">JCM 31011</strain>
    </source>
</reference>
<protein>
    <submittedName>
        <fullName evidence="1">Uncharacterized protein</fullName>
    </submittedName>
</protein>
<evidence type="ECO:0000313" key="1">
    <source>
        <dbReference type="EMBL" id="MCD2426062.1"/>
    </source>
</evidence>
<name>A0ABS8Q0J2_9BACT</name>
<dbReference type="RefSeq" id="WP_231008652.1">
    <property type="nucleotide sequence ID" value="NZ_JAJNEC010000008.1"/>
</dbReference>
<sequence length="146" mass="17560">MTIYFTFENSWDIGDKITIAHVIEEELNLFIKDRSYSADLETLYICLFCMGPDFGSFFKKRKPKYTPERKEYIYKGVQLVKEAKTYEYELRLDYQKYLTTENIKPHLANDIINSVKDILDCKKIKQLDLTRFQKDLSDFFHLVKWI</sequence>
<dbReference type="EMBL" id="JAJNEC010000008">
    <property type="protein sequence ID" value="MCD2426062.1"/>
    <property type="molecule type" value="Genomic_DNA"/>
</dbReference>
<gene>
    <name evidence="1" type="ORF">LQ567_24980</name>
</gene>
<dbReference type="Proteomes" id="UP001199816">
    <property type="component" value="Unassembled WGS sequence"/>
</dbReference>
<organism evidence="1 2">
    <name type="scientific">Niabella pedocola</name>
    <dbReference type="NCBI Taxonomy" id="1752077"/>
    <lineage>
        <taxon>Bacteria</taxon>
        <taxon>Pseudomonadati</taxon>
        <taxon>Bacteroidota</taxon>
        <taxon>Chitinophagia</taxon>
        <taxon>Chitinophagales</taxon>
        <taxon>Chitinophagaceae</taxon>
        <taxon>Niabella</taxon>
    </lineage>
</organism>
<proteinExistence type="predicted"/>
<comment type="caution">
    <text evidence="1">The sequence shown here is derived from an EMBL/GenBank/DDBJ whole genome shotgun (WGS) entry which is preliminary data.</text>
</comment>
<keyword evidence="2" id="KW-1185">Reference proteome</keyword>